<proteinExistence type="predicted"/>
<gene>
    <name evidence="11" type="ORF">GCM10009776_32290</name>
</gene>
<keyword evidence="5 11" id="KW-0808">Transferase</keyword>
<evidence type="ECO:0000256" key="1">
    <source>
        <dbReference type="ARBA" id="ARBA00001946"/>
    </source>
</evidence>
<evidence type="ECO:0000256" key="10">
    <source>
        <dbReference type="ARBA" id="ARBA00048540"/>
    </source>
</evidence>
<dbReference type="InterPro" id="IPR024932">
    <property type="entry name" value="ApbE"/>
</dbReference>
<dbReference type="Proteomes" id="UP001499933">
    <property type="component" value="Unassembled WGS sequence"/>
</dbReference>
<dbReference type="EMBL" id="BAAAOG010000008">
    <property type="protein sequence ID" value="GAA1966809.1"/>
    <property type="molecule type" value="Genomic_DNA"/>
</dbReference>
<evidence type="ECO:0000256" key="2">
    <source>
        <dbReference type="ARBA" id="ARBA00011955"/>
    </source>
</evidence>
<sequence length="269" mass="28490">MNRAGEPQRAVWVDQVMGTAISVHVLTRPGAPDLGDAVAGCFAELHDMDRLFSTYRRNSDISRLRRREAGISDLDPHIAEVVVACDEWERATRGRFAANRQGWFDPTGYVKGWSVETAARRHLAPLLERSGVVAAGINAGGDLQLFTADDADWCWHVGIADPARPGEVIATLGITTGAVATSGTAERGHHIVDPRTGMPAREVVSATVVADGLAAADVWATTAVVAGIDDLSWIADAATRSGVVIGAAGGIRRWLGTTEVSVQAAETHP</sequence>
<comment type="caution">
    <text evidence="11">The sequence shown here is derived from an EMBL/GenBank/DDBJ whole genome shotgun (WGS) entry which is preliminary data.</text>
</comment>
<evidence type="ECO:0000256" key="9">
    <source>
        <dbReference type="ARBA" id="ARBA00031306"/>
    </source>
</evidence>
<evidence type="ECO:0000256" key="4">
    <source>
        <dbReference type="ARBA" id="ARBA00022630"/>
    </source>
</evidence>
<keyword evidence="7" id="KW-0274">FAD</keyword>
<dbReference type="Pfam" id="PF02424">
    <property type="entry name" value="ApbE"/>
    <property type="match status" value="2"/>
</dbReference>
<evidence type="ECO:0000313" key="11">
    <source>
        <dbReference type="EMBL" id="GAA1966809.1"/>
    </source>
</evidence>
<dbReference type="PANTHER" id="PTHR30040:SF2">
    <property type="entry name" value="FAD:PROTEIN FMN TRANSFERASE"/>
    <property type="match status" value="1"/>
</dbReference>
<protein>
    <recommendedName>
        <fullName evidence="3">FAD:protein FMN transferase</fullName>
        <ecNumber evidence="2">2.7.1.180</ecNumber>
    </recommendedName>
    <alternativeName>
        <fullName evidence="9">Flavin transferase</fullName>
    </alternativeName>
</protein>
<keyword evidence="4" id="KW-0285">Flavoprotein</keyword>
<dbReference type="EC" id="2.7.1.180" evidence="2"/>
<keyword evidence="6" id="KW-0479">Metal-binding</keyword>
<organism evidence="11 12">
    <name type="scientific">Microbacterium deminutum</name>
    <dbReference type="NCBI Taxonomy" id="344164"/>
    <lineage>
        <taxon>Bacteria</taxon>
        <taxon>Bacillati</taxon>
        <taxon>Actinomycetota</taxon>
        <taxon>Actinomycetes</taxon>
        <taxon>Micrococcales</taxon>
        <taxon>Microbacteriaceae</taxon>
        <taxon>Microbacterium</taxon>
    </lineage>
</organism>
<dbReference type="SUPFAM" id="SSF143631">
    <property type="entry name" value="ApbE-like"/>
    <property type="match status" value="1"/>
</dbReference>
<dbReference type="InterPro" id="IPR003374">
    <property type="entry name" value="ApbE-like_sf"/>
</dbReference>
<comment type="catalytic activity">
    <reaction evidence="10">
        <text>L-threonyl-[protein] + FAD = FMN-L-threonyl-[protein] + AMP + H(+)</text>
        <dbReference type="Rhea" id="RHEA:36847"/>
        <dbReference type="Rhea" id="RHEA-COMP:11060"/>
        <dbReference type="Rhea" id="RHEA-COMP:11061"/>
        <dbReference type="ChEBI" id="CHEBI:15378"/>
        <dbReference type="ChEBI" id="CHEBI:30013"/>
        <dbReference type="ChEBI" id="CHEBI:57692"/>
        <dbReference type="ChEBI" id="CHEBI:74257"/>
        <dbReference type="ChEBI" id="CHEBI:456215"/>
        <dbReference type="EC" id="2.7.1.180"/>
    </reaction>
</comment>
<dbReference type="GO" id="GO:0016740">
    <property type="term" value="F:transferase activity"/>
    <property type="evidence" value="ECO:0007669"/>
    <property type="project" value="UniProtKB-KW"/>
</dbReference>
<accession>A0ABN2RCH3</accession>
<evidence type="ECO:0000256" key="8">
    <source>
        <dbReference type="ARBA" id="ARBA00022842"/>
    </source>
</evidence>
<evidence type="ECO:0000256" key="3">
    <source>
        <dbReference type="ARBA" id="ARBA00016337"/>
    </source>
</evidence>
<evidence type="ECO:0000313" key="12">
    <source>
        <dbReference type="Proteomes" id="UP001499933"/>
    </source>
</evidence>
<keyword evidence="12" id="KW-1185">Reference proteome</keyword>
<reference evidence="11 12" key="1">
    <citation type="journal article" date="2019" name="Int. J. Syst. Evol. Microbiol.">
        <title>The Global Catalogue of Microorganisms (GCM) 10K type strain sequencing project: providing services to taxonomists for standard genome sequencing and annotation.</title>
        <authorList>
            <consortium name="The Broad Institute Genomics Platform"/>
            <consortium name="The Broad Institute Genome Sequencing Center for Infectious Disease"/>
            <person name="Wu L."/>
            <person name="Ma J."/>
        </authorList>
    </citation>
    <scope>NUCLEOTIDE SEQUENCE [LARGE SCALE GENOMIC DNA]</scope>
    <source>
        <strain evidence="11 12">JCM 14901</strain>
    </source>
</reference>
<evidence type="ECO:0000256" key="6">
    <source>
        <dbReference type="ARBA" id="ARBA00022723"/>
    </source>
</evidence>
<name>A0ABN2RCH3_9MICO</name>
<comment type="cofactor">
    <cofactor evidence="1">
        <name>Mg(2+)</name>
        <dbReference type="ChEBI" id="CHEBI:18420"/>
    </cofactor>
</comment>
<evidence type="ECO:0000256" key="5">
    <source>
        <dbReference type="ARBA" id="ARBA00022679"/>
    </source>
</evidence>
<dbReference type="RefSeq" id="WP_344096566.1">
    <property type="nucleotide sequence ID" value="NZ_BAAAOG010000008.1"/>
</dbReference>
<evidence type="ECO:0000256" key="7">
    <source>
        <dbReference type="ARBA" id="ARBA00022827"/>
    </source>
</evidence>
<keyword evidence="8" id="KW-0460">Magnesium</keyword>
<dbReference type="Gene3D" id="3.10.520.10">
    <property type="entry name" value="ApbE-like domains"/>
    <property type="match status" value="2"/>
</dbReference>
<dbReference type="PANTHER" id="PTHR30040">
    <property type="entry name" value="THIAMINE BIOSYNTHESIS LIPOPROTEIN APBE"/>
    <property type="match status" value="1"/>
</dbReference>